<evidence type="ECO:0000313" key="1">
    <source>
        <dbReference type="EMBL" id="MBI4920897.1"/>
    </source>
</evidence>
<reference evidence="1" key="1">
    <citation type="submission" date="2020-07" db="EMBL/GenBank/DDBJ databases">
        <title>Huge and variable diversity of episymbiotic CPR bacteria and DPANN archaea in groundwater ecosystems.</title>
        <authorList>
            <person name="He C.Y."/>
            <person name="Keren R."/>
            <person name="Whittaker M."/>
            <person name="Farag I.F."/>
            <person name="Doudna J."/>
            <person name="Cate J.H.D."/>
            <person name="Banfield J.F."/>
        </authorList>
    </citation>
    <scope>NUCLEOTIDE SEQUENCE</scope>
    <source>
        <strain evidence="1">NC_groundwater_1586_Pr3_B-0.1um_66_15</strain>
    </source>
</reference>
<evidence type="ECO:0000313" key="2">
    <source>
        <dbReference type="Proteomes" id="UP000782610"/>
    </source>
</evidence>
<protein>
    <recommendedName>
        <fullName evidence="3">DUF2188 domain-containing protein</fullName>
    </recommendedName>
</protein>
<dbReference type="EMBL" id="JACRAF010000015">
    <property type="protein sequence ID" value="MBI4920897.1"/>
    <property type="molecule type" value="Genomic_DNA"/>
</dbReference>
<sequence length="77" mass="8318">MIDVRLDIVVAYGGWMLTDAHGAGRVFSTSTAAIAEARRDATRQEADGKRVAIYLWDHGHEKLLYETGADGPGRSSG</sequence>
<name>A0A933L0E9_9HYPH</name>
<accession>A0A933L0E9</accession>
<comment type="caution">
    <text evidence="1">The sequence shown here is derived from an EMBL/GenBank/DDBJ whole genome shotgun (WGS) entry which is preliminary data.</text>
</comment>
<proteinExistence type="predicted"/>
<dbReference type="Proteomes" id="UP000782610">
    <property type="component" value="Unassembled WGS sequence"/>
</dbReference>
<organism evidence="1 2">
    <name type="scientific">Devosia nanyangense</name>
    <dbReference type="NCBI Taxonomy" id="1228055"/>
    <lineage>
        <taxon>Bacteria</taxon>
        <taxon>Pseudomonadati</taxon>
        <taxon>Pseudomonadota</taxon>
        <taxon>Alphaproteobacteria</taxon>
        <taxon>Hyphomicrobiales</taxon>
        <taxon>Devosiaceae</taxon>
        <taxon>Devosia</taxon>
    </lineage>
</organism>
<gene>
    <name evidence="1" type="ORF">HY834_04050</name>
</gene>
<dbReference type="AlphaFoldDB" id="A0A933L0E9"/>
<evidence type="ECO:0008006" key="3">
    <source>
        <dbReference type="Google" id="ProtNLM"/>
    </source>
</evidence>